<keyword evidence="1" id="KW-0614">Plasmid</keyword>
<dbReference type="KEGG" id="hda:BB347_18340"/>
<name>A0A1N7G2L4_9EURY</name>
<reference evidence="2 3" key="2">
    <citation type="submission" date="2017-01" db="EMBL/GenBank/DDBJ databases">
        <authorList>
            <person name="Mah S.A."/>
            <person name="Swanson W.J."/>
            <person name="Moy G.W."/>
            <person name="Vacquier V.D."/>
        </authorList>
    </citation>
    <scope>NUCLEOTIDE SEQUENCE [LARGE SCALE GENOMIC DNA]</scope>
    <source>
        <strain evidence="2 3">CGMCC 1.8909</strain>
    </source>
</reference>
<dbReference type="EMBL" id="CP019329">
    <property type="protein sequence ID" value="APX98650.1"/>
    <property type="molecule type" value="Genomic_DNA"/>
</dbReference>
<proteinExistence type="predicted"/>
<dbReference type="AlphaFoldDB" id="A0A1N7G2L4"/>
<accession>A0A1N7G2L4</accession>
<dbReference type="Proteomes" id="UP000185687">
    <property type="component" value="Unassembled WGS sequence"/>
</dbReference>
<evidence type="ECO:0000313" key="4">
    <source>
        <dbReference type="Proteomes" id="UP000187321"/>
    </source>
</evidence>
<dbReference type="OrthoDB" id="159715at2157"/>
<protein>
    <submittedName>
        <fullName evidence="2">Uncharacterized protein</fullName>
    </submittedName>
</protein>
<evidence type="ECO:0000313" key="3">
    <source>
        <dbReference type="Proteomes" id="UP000185687"/>
    </source>
</evidence>
<evidence type="ECO:0000313" key="2">
    <source>
        <dbReference type="EMBL" id="SIS06676.1"/>
    </source>
</evidence>
<dbReference type="GeneID" id="30957945"/>
<keyword evidence="3" id="KW-1185">Reference proteome</keyword>
<sequence length="142" mass="16202">MARETDADVTTTPTSVEREKIANSEAKNGDIALELSGSWYGYIGQDSEGAYHHMDSRTMTIFVTEQDRERFLPDGAGLFWFRVEGPVIQTVCLEHYPNKNLENWKDFVDMKRGWSELPVSAVDQLTQNLESDDPITDQIQTR</sequence>
<dbReference type="Proteomes" id="UP000187321">
    <property type="component" value="Plasmid unnamed2"/>
</dbReference>
<organism evidence="2 3">
    <name type="scientific">Natronorubrum daqingense</name>
    <dbReference type="NCBI Taxonomy" id="588898"/>
    <lineage>
        <taxon>Archaea</taxon>
        <taxon>Methanobacteriati</taxon>
        <taxon>Methanobacteriota</taxon>
        <taxon>Stenosarchaea group</taxon>
        <taxon>Halobacteria</taxon>
        <taxon>Halobacteriales</taxon>
        <taxon>Natrialbaceae</taxon>
        <taxon>Natronorubrum</taxon>
    </lineage>
</organism>
<evidence type="ECO:0000313" key="1">
    <source>
        <dbReference type="EMBL" id="APX98650.1"/>
    </source>
</evidence>
<dbReference type="EMBL" id="FTNP01000008">
    <property type="protein sequence ID" value="SIS06676.1"/>
    <property type="molecule type" value="Genomic_DNA"/>
</dbReference>
<gene>
    <name evidence="1" type="ORF">BB347_18340</name>
    <name evidence="2" type="ORF">SAMN05421809_3686</name>
</gene>
<dbReference type="RefSeq" id="WP_076584127.1">
    <property type="nucleotide sequence ID" value="NZ_CP019329.1"/>
</dbReference>
<reference evidence="1 4" key="1">
    <citation type="submission" date="2017-01" db="EMBL/GenBank/DDBJ databases">
        <title>Complete genome sequence of Haloterrigena daqingensis type strain (JX313T).</title>
        <authorList>
            <person name="Shuang W."/>
        </authorList>
    </citation>
    <scope>NUCLEOTIDE SEQUENCE [LARGE SCALE GENOMIC DNA]</scope>
    <source>
        <strain evidence="4">JX313</strain>
        <strain evidence="1">JX313T</strain>
        <plasmid evidence="4">Plasmid unnamed2</plasmid>
        <plasmid evidence="1">unnamed2</plasmid>
    </source>
</reference>
<geneLocation type="plasmid" evidence="1">
    <name>unnamed2</name>
</geneLocation>